<dbReference type="GO" id="GO:0009007">
    <property type="term" value="F:site-specific DNA-methyltransferase (adenine-specific) activity"/>
    <property type="evidence" value="ECO:0007669"/>
    <property type="project" value="UniProtKB-EC"/>
</dbReference>
<dbReference type="GO" id="GO:0043565">
    <property type="term" value="F:sequence-specific DNA binding"/>
    <property type="evidence" value="ECO:0007669"/>
    <property type="project" value="TreeGrafter"/>
</dbReference>
<dbReference type="EMBL" id="FOIM01000050">
    <property type="protein sequence ID" value="SEU19497.1"/>
    <property type="molecule type" value="Genomic_DNA"/>
</dbReference>
<dbReference type="SUPFAM" id="SSF53335">
    <property type="entry name" value="S-adenosyl-L-methionine-dependent methyltransferases"/>
    <property type="match status" value="1"/>
</dbReference>
<keyword evidence="5" id="KW-1185">Reference proteome</keyword>
<organism evidence="4 5">
    <name type="scientific">Enterocloster lavalensis</name>
    <dbReference type="NCBI Taxonomy" id="460384"/>
    <lineage>
        <taxon>Bacteria</taxon>
        <taxon>Bacillati</taxon>
        <taxon>Bacillota</taxon>
        <taxon>Clostridia</taxon>
        <taxon>Lachnospirales</taxon>
        <taxon>Lachnospiraceae</taxon>
        <taxon>Enterocloster</taxon>
    </lineage>
</organism>
<evidence type="ECO:0000313" key="5">
    <source>
        <dbReference type="Proteomes" id="UP000198508"/>
    </source>
</evidence>
<accession>A0A1I0K783</accession>
<dbReference type="Proteomes" id="UP000198508">
    <property type="component" value="Unassembled WGS sequence"/>
</dbReference>
<dbReference type="InterPro" id="IPR012327">
    <property type="entry name" value="MeTrfase_D12"/>
</dbReference>
<dbReference type="PANTHER" id="PTHR30481:SF4">
    <property type="entry name" value="SITE-SPECIFIC DNA-METHYLTRANSFERASE (ADENINE-SPECIFIC)"/>
    <property type="match status" value="1"/>
</dbReference>
<dbReference type="PANTHER" id="PTHR30481">
    <property type="entry name" value="DNA ADENINE METHYLASE"/>
    <property type="match status" value="1"/>
</dbReference>
<sequence length="142" mass="16582">EAAYAVRYWNELPAALAEMAERLKQVQIEHRPALELIKAFNHSNVLIYADPPYVLSTRGRKQYRHEMSDQDHRELLEALCESRAKVMLSGYECPLYEEYLSGWHKAQIGARAQHNLPRVETLWMNYEPDKQICLGDMLAYTD</sequence>
<feature type="non-terminal residue" evidence="4">
    <location>
        <position position="1"/>
    </location>
</feature>
<dbReference type="GO" id="GO:0006298">
    <property type="term" value="P:mismatch repair"/>
    <property type="evidence" value="ECO:0007669"/>
    <property type="project" value="TreeGrafter"/>
</dbReference>
<keyword evidence="3" id="KW-0949">S-adenosyl-L-methionine</keyword>
<gene>
    <name evidence="4" type="ORF">SAMN05216313_15036</name>
</gene>
<reference evidence="5" key="1">
    <citation type="submission" date="2016-10" db="EMBL/GenBank/DDBJ databases">
        <authorList>
            <person name="Varghese N."/>
            <person name="Submissions S."/>
        </authorList>
    </citation>
    <scope>NUCLEOTIDE SEQUENCE [LARGE SCALE GENOMIC DNA]</scope>
    <source>
        <strain evidence="5">NLAE-zl-G277</strain>
    </source>
</reference>
<dbReference type="AlphaFoldDB" id="A0A1I0K783"/>
<protein>
    <submittedName>
        <fullName evidence="4">D12 class N6 adenine-specific DNA methyltransferase</fullName>
    </submittedName>
</protein>
<proteinExistence type="predicted"/>
<dbReference type="GO" id="GO:0009307">
    <property type="term" value="P:DNA restriction-modification system"/>
    <property type="evidence" value="ECO:0007669"/>
    <property type="project" value="InterPro"/>
</dbReference>
<dbReference type="Pfam" id="PF02086">
    <property type="entry name" value="MethyltransfD12"/>
    <property type="match status" value="1"/>
</dbReference>
<evidence type="ECO:0000256" key="1">
    <source>
        <dbReference type="ARBA" id="ARBA00022603"/>
    </source>
</evidence>
<evidence type="ECO:0000313" key="4">
    <source>
        <dbReference type="EMBL" id="SEU19497.1"/>
    </source>
</evidence>
<dbReference type="RefSeq" id="WP_139201231.1">
    <property type="nucleotide sequence ID" value="NZ_FOIM01000050.1"/>
</dbReference>
<dbReference type="GO" id="GO:0032259">
    <property type="term" value="P:methylation"/>
    <property type="evidence" value="ECO:0007669"/>
    <property type="project" value="UniProtKB-KW"/>
</dbReference>
<evidence type="ECO:0000256" key="2">
    <source>
        <dbReference type="ARBA" id="ARBA00022679"/>
    </source>
</evidence>
<keyword evidence="1 4" id="KW-0489">Methyltransferase</keyword>
<keyword evidence="2 4" id="KW-0808">Transferase</keyword>
<dbReference type="InterPro" id="IPR029063">
    <property type="entry name" value="SAM-dependent_MTases_sf"/>
</dbReference>
<evidence type="ECO:0000256" key="3">
    <source>
        <dbReference type="ARBA" id="ARBA00022691"/>
    </source>
</evidence>
<name>A0A1I0K783_9FIRM</name>
<dbReference type="GO" id="GO:1904047">
    <property type="term" value="F:S-adenosyl-L-methionine binding"/>
    <property type="evidence" value="ECO:0007669"/>
    <property type="project" value="TreeGrafter"/>
</dbReference>
<dbReference type="Gene3D" id="3.40.50.150">
    <property type="entry name" value="Vaccinia Virus protein VP39"/>
    <property type="match status" value="1"/>
</dbReference>
<dbReference type="STRING" id="460384.SAMN05216313_15036"/>